<keyword evidence="6" id="KW-1185">Reference proteome</keyword>
<evidence type="ECO:0000256" key="4">
    <source>
        <dbReference type="SAM" id="SignalP"/>
    </source>
</evidence>
<dbReference type="Gene3D" id="3.30.30.10">
    <property type="entry name" value="Knottin, scorpion toxin-like"/>
    <property type="match status" value="1"/>
</dbReference>
<dbReference type="InterPro" id="IPR003614">
    <property type="entry name" value="Knottins"/>
</dbReference>
<feature type="signal peptide" evidence="4">
    <location>
        <begin position="1"/>
        <end position="20"/>
    </location>
</feature>
<dbReference type="GO" id="GO:0005576">
    <property type="term" value="C:extracellular region"/>
    <property type="evidence" value="ECO:0007669"/>
    <property type="project" value="UniProtKB-SubCell"/>
</dbReference>
<dbReference type="PANTHER" id="PTHR33147">
    <property type="entry name" value="DEFENSIN-LIKE PROTEIN 1"/>
    <property type="match status" value="1"/>
</dbReference>
<evidence type="ECO:0000259" key="5">
    <source>
        <dbReference type="Pfam" id="PF00304"/>
    </source>
</evidence>
<accession>A0A1U7WN17</accession>
<dbReference type="InterPro" id="IPR036574">
    <property type="entry name" value="Scorpion_toxin-like_sf"/>
</dbReference>
<evidence type="ECO:0000256" key="2">
    <source>
        <dbReference type="ARBA" id="ARBA00022525"/>
    </source>
</evidence>
<keyword evidence="3" id="KW-1015">Disulfide bond</keyword>
<sequence>MANSMRLFATVLLLAMLVLATEMGPITIAEASCPSHNYRFKGRCWSDKDCESICEKDGLSGGHCGARGRLCACIRRC</sequence>
<keyword evidence="4" id="KW-0732">Signal</keyword>
<dbReference type="GO" id="GO:0006952">
    <property type="term" value="P:defense response"/>
    <property type="evidence" value="ECO:0007669"/>
    <property type="project" value="TreeGrafter"/>
</dbReference>
<dbReference type="STRING" id="4096.A0A1U7WN17"/>
<dbReference type="Proteomes" id="UP000189701">
    <property type="component" value="Unplaced"/>
</dbReference>
<evidence type="ECO:0000313" key="6">
    <source>
        <dbReference type="Proteomes" id="UP000189701"/>
    </source>
</evidence>
<evidence type="ECO:0000256" key="3">
    <source>
        <dbReference type="ARBA" id="ARBA00023157"/>
    </source>
</evidence>
<protein>
    <submittedName>
        <fullName evidence="7">Defensin-like protein</fullName>
    </submittedName>
</protein>
<reference evidence="7" key="2">
    <citation type="submission" date="2025-08" db="UniProtKB">
        <authorList>
            <consortium name="RefSeq"/>
        </authorList>
    </citation>
    <scope>IDENTIFICATION</scope>
    <source>
        <tissue evidence="7">Leaf</tissue>
    </source>
</reference>
<keyword evidence="2" id="KW-0964">Secreted</keyword>
<feature type="domain" description="Knottins-like" evidence="5">
    <location>
        <begin position="33"/>
        <end position="77"/>
    </location>
</feature>
<evidence type="ECO:0000313" key="7">
    <source>
        <dbReference type="RefSeq" id="XP_009779973.1"/>
    </source>
</evidence>
<comment type="subcellular location">
    <subcellularLocation>
        <location evidence="1">Secreted</location>
    </subcellularLocation>
</comment>
<proteinExistence type="predicted"/>
<dbReference type="SUPFAM" id="SSF57095">
    <property type="entry name" value="Scorpion toxin-like"/>
    <property type="match status" value="1"/>
</dbReference>
<dbReference type="Pfam" id="PF00304">
    <property type="entry name" value="Gamma-thionin"/>
    <property type="match status" value="1"/>
</dbReference>
<name>A0A1U7WN17_NICSY</name>
<organism evidence="6 7">
    <name type="scientific">Nicotiana sylvestris</name>
    <name type="common">Wood tobacco</name>
    <name type="synonym">South American tobacco</name>
    <dbReference type="NCBI Taxonomy" id="4096"/>
    <lineage>
        <taxon>Eukaryota</taxon>
        <taxon>Viridiplantae</taxon>
        <taxon>Streptophyta</taxon>
        <taxon>Embryophyta</taxon>
        <taxon>Tracheophyta</taxon>
        <taxon>Spermatophyta</taxon>
        <taxon>Magnoliopsida</taxon>
        <taxon>eudicotyledons</taxon>
        <taxon>Gunneridae</taxon>
        <taxon>Pentapetalae</taxon>
        <taxon>asterids</taxon>
        <taxon>lamiids</taxon>
        <taxon>Solanales</taxon>
        <taxon>Solanaceae</taxon>
        <taxon>Nicotianoideae</taxon>
        <taxon>Nicotianeae</taxon>
        <taxon>Nicotiana</taxon>
    </lineage>
</organism>
<feature type="chain" id="PRO_5010538555" evidence="4">
    <location>
        <begin position="21"/>
        <end position="77"/>
    </location>
</feature>
<evidence type="ECO:0000256" key="1">
    <source>
        <dbReference type="ARBA" id="ARBA00004613"/>
    </source>
</evidence>
<gene>
    <name evidence="7" type="primary">LOC104229095</name>
</gene>
<dbReference type="AlphaFoldDB" id="A0A1U7WN17"/>
<dbReference type="PANTHER" id="PTHR33147:SF39">
    <property type="entry name" value="DRO1 PROTEIN-RELATED"/>
    <property type="match status" value="1"/>
</dbReference>
<dbReference type="RefSeq" id="XP_009779973.1">
    <property type="nucleotide sequence ID" value="XM_009781671.1"/>
</dbReference>
<reference evidence="6" key="1">
    <citation type="journal article" date="2013" name="Genome Biol.">
        <title>Reference genomes and transcriptomes of Nicotiana sylvestris and Nicotiana tomentosiformis.</title>
        <authorList>
            <person name="Sierro N."/>
            <person name="Battey J.N."/>
            <person name="Ouadi S."/>
            <person name="Bovet L."/>
            <person name="Goepfert S."/>
            <person name="Bakaher N."/>
            <person name="Peitsch M.C."/>
            <person name="Ivanov N.V."/>
        </authorList>
    </citation>
    <scope>NUCLEOTIDE SEQUENCE [LARGE SCALE GENOMIC DNA]</scope>
</reference>